<dbReference type="Gene3D" id="3.30.1180.10">
    <property type="match status" value="1"/>
</dbReference>
<accession>A0A1G2E1B3</accession>
<dbReference type="InterPro" id="IPR050270">
    <property type="entry name" value="DegV_domain_contain"/>
</dbReference>
<dbReference type="PANTHER" id="PTHR33434:SF2">
    <property type="entry name" value="FATTY ACID-BINDING PROTEIN TM_1468"/>
    <property type="match status" value="1"/>
</dbReference>
<dbReference type="Pfam" id="PF02645">
    <property type="entry name" value="DegV"/>
    <property type="match status" value="1"/>
</dbReference>
<protein>
    <recommendedName>
        <fullName evidence="4">Fatty acid-binding protein DegV</fullName>
    </recommendedName>
</protein>
<dbReference type="GO" id="GO:0008289">
    <property type="term" value="F:lipid binding"/>
    <property type="evidence" value="ECO:0007669"/>
    <property type="project" value="UniProtKB-KW"/>
</dbReference>
<evidence type="ECO:0000313" key="2">
    <source>
        <dbReference type="EMBL" id="OGZ18958.1"/>
    </source>
</evidence>
<evidence type="ECO:0000256" key="1">
    <source>
        <dbReference type="ARBA" id="ARBA00023121"/>
    </source>
</evidence>
<organism evidence="2 3">
    <name type="scientific">Candidatus Nealsonbacteria bacterium RBG_13_42_11</name>
    <dbReference type="NCBI Taxonomy" id="1801663"/>
    <lineage>
        <taxon>Bacteria</taxon>
        <taxon>Candidatus Nealsoniibacteriota</taxon>
    </lineage>
</organism>
<dbReference type="InterPro" id="IPR043168">
    <property type="entry name" value="DegV_C"/>
</dbReference>
<reference evidence="2 3" key="1">
    <citation type="journal article" date="2016" name="Nat. Commun.">
        <title>Thousands of microbial genomes shed light on interconnected biogeochemical processes in an aquifer system.</title>
        <authorList>
            <person name="Anantharaman K."/>
            <person name="Brown C.T."/>
            <person name="Hug L.A."/>
            <person name="Sharon I."/>
            <person name="Castelle C.J."/>
            <person name="Probst A.J."/>
            <person name="Thomas B.C."/>
            <person name="Singh A."/>
            <person name="Wilkins M.J."/>
            <person name="Karaoz U."/>
            <person name="Brodie E.L."/>
            <person name="Williams K.H."/>
            <person name="Hubbard S.S."/>
            <person name="Banfield J.F."/>
        </authorList>
    </citation>
    <scope>NUCLEOTIDE SEQUENCE [LARGE SCALE GENOMIC DNA]</scope>
</reference>
<evidence type="ECO:0008006" key="4">
    <source>
        <dbReference type="Google" id="ProtNLM"/>
    </source>
</evidence>
<dbReference type="SUPFAM" id="SSF82549">
    <property type="entry name" value="DAK1/DegV-like"/>
    <property type="match status" value="1"/>
</dbReference>
<gene>
    <name evidence="2" type="ORF">A2175_01345</name>
</gene>
<name>A0A1G2E1B3_9BACT</name>
<dbReference type="InterPro" id="IPR003797">
    <property type="entry name" value="DegV"/>
</dbReference>
<evidence type="ECO:0000313" key="3">
    <source>
        <dbReference type="Proteomes" id="UP000176755"/>
    </source>
</evidence>
<dbReference type="STRING" id="1801663.A2175_01345"/>
<dbReference type="Proteomes" id="UP000176755">
    <property type="component" value="Unassembled WGS sequence"/>
</dbReference>
<dbReference type="AlphaFoldDB" id="A0A1G2E1B3"/>
<proteinExistence type="predicted"/>
<dbReference type="PANTHER" id="PTHR33434">
    <property type="entry name" value="DEGV DOMAIN-CONTAINING PROTEIN DR_1986-RELATED"/>
    <property type="match status" value="1"/>
</dbReference>
<dbReference type="NCBIfam" id="TIGR00762">
    <property type="entry name" value="DegV"/>
    <property type="match status" value="1"/>
</dbReference>
<sequence length="295" mass="32638">MNDKKPIGIVSDEGCDLPKEIITKYDIGIVPLNVSWPEIEAIPGENIFQKIRELEKKGDKSFAKTSQPSPKAFVDIFQTHLEKFEKIICLTITSKHSGTYNSGCQAKKFMGEKGNSIFVIDSLNGTASLGLVVIKAAELAESGQSVEEILKKIEDYTHHSHLYAFLDDPKRIEFSGRISPTVANWMRKAQKIGLRSMLEIKEGKIGPAGIKIGAKDIPTALFRELENKTKDLRKNGKKIRVTIAHGDNIERANKLKEMIEKNLENVEVVSVSLIDNVIGSILGQDSLALGWAPAE</sequence>
<dbReference type="Gene3D" id="3.40.50.10170">
    <property type="match status" value="1"/>
</dbReference>
<comment type="caution">
    <text evidence="2">The sequence shown here is derived from an EMBL/GenBank/DDBJ whole genome shotgun (WGS) entry which is preliminary data.</text>
</comment>
<dbReference type="EMBL" id="MHLY01000003">
    <property type="protein sequence ID" value="OGZ18958.1"/>
    <property type="molecule type" value="Genomic_DNA"/>
</dbReference>
<dbReference type="PROSITE" id="PS51482">
    <property type="entry name" value="DEGV"/>
    <property type="match status" value="1"/>
</dbReference>
<keyword evidence="1" id="KW-0446">Lipid-binding</keyword>